<dbReference type="InterPro" id="IPR004088">
    <property type="entry name" value="KH_dom_type_1"/>
</dbReference>
<keyword evidence="1" id="KW-0677">Repeat</keyword>
<accession>A0AAN9ELU8</accession>
<feature type="region of interest" description="Disordered" evidence="3">
    <location>
        <begin position="159"/>
        <end position="194"/>
    </location>
</feature>
<dbReference type="Proteomes" id="UP001372338">
    <property type="component" value="Unassembled WGS sequence"/>
</dbReference>
<evidence type="ECO:0000256" key="3">
    <source>
        <dbReference type="SAM" id="MobiDB-lite"/>
    </source>
</evidence>
<evidence type="ECO:0000313" key="6">
    <source>
        <dbReference type="Proteomes" id="UP001372338"/>
    </source>
</evidence>
<dbReference type="SMART" id="SM00322">
    <property type="entry name" value="KH"/>
    <property type="match status" value="3"/>
</dbReference>
<evidence type="ECO:0000313" key="5">
    <source>
        <dbReference type="EMBL" id="KAK7258661.1"/>
    </source>
</evidence>
<dbReference type="SUPFAM" id="SSF54791">
    <property type="entry name" value="Eukaryotic type KH-domain (KH-domain type I)"/>
    <property type="match status" value="3"/>
</dbReference>
<evidence type="ECO:0000259" key="4">
    <source>
        <dbReference type="SMART" id="SM00322"/>
    </source>
</evidence>
<dbReference type="CDD" id="cd22459">
    <property type="entry name" value="KH-I_PEPPER_rpt1_like"/>
    <property type="match status" value="1"/>
</dbReference>
<dbReference type="Gene3D" id="3.30.1370.10">
    <property type="entry name" value="K Homology domain, type 1"/>
    <property type="match status" value="3"/>
</dbReference>
<dbReference type="AlphaFoldDB" id="A0AAN9ELU8"/>
<feature type="domain" description="K Homology" evidence="4">
    <location>
        <begin position="410"/>
        <end position="480"/>
    </location>
</feature>
<evidence type="ECO:0000256" key="1">
    <source>
        <dbReference type="ARBA" id="ARBA00022737"/>
    </source>
</evidence>
<evidence type="ECO:0000256" key="2">
    <source>
        <dbReference type="PROSITE-ProRule" id="PRU00117"/>
    </source>
</evidence>
<keyword evidence="6" id="KW-1185">Reference proteome</keyword>
<dbReference type="PANTHER" id="PTHR10288">
    <property type="entry name" value="KH DOMAIN CONTAINING RNA BINDING PROTEIN"/>
    <property type="match status" value="1"/>
</dbReference>
<dbReference type="EMBL" id="JAYWIO010000005">
    <property type="protein sequence ID" value="KAK7258661.1"/>
    <property type="molecule type" value="Genomic_DNA"/>
</dbReference>
<dbReference type="Pfam" id="PF00013">
    <property type="entry name" value="KH_1"/>
    <property type="match status" value="3"/>
</dbReference>
<dbReference type="GO" id="GO:0003723">
    <property type="term" value="F:RNA binding"/>
    <property type="evidence" value="ECO:0007669"/>
    <property type="project" value="UniProtKB-UniRule"/>
</dbReference>
<feature type="domain" description="K Homology" evidence="4">
    <location>
        <begin position="44"/>
        <end position="136"/>
    </location>
</feature>
<protein>
    <recommendedName>
        <fullName evidence="4">K Homology domain-containing protein</fullName>
    </recommendedName>
</protein>
<feature type="region of interest" description="Disordered" evidence="3">
    <location>
        <begin position="1"/>
        <end position="36"/>
    </location>
</feature>
<sequence>MAEIDQHFVGHETEQITENSKPRQNEGPVAAGGGAEKKWPGWPGESVFRMLVPAQKVGAIIGRKGEFIKKIVEETRARVKILGDHCGTSERAVMVSGKEEPEPLPIFALRGDRVVEAVGDSTAVHKAIKLIALHLRKFLVDRCVLPIFEMNNKQMANPRGGHQVEQHMPPLHQSQGQPQGALANAGGETAPHMPPPQHLVSYYPPPAMPPPVVEKQLHQGVSYGTDALTGVNAPSNAQYPPSIVTQNTQRVQFSRSYLDAVIGYNGDNISYIRRASETNISIQETRGDPGEVTVEIIGTASGILTAQQLIQNVIAVAAPTQPQTLEPPANQQGYYGYGSGSGSANAGGGHSFGNTPHMPPPQHLVSYYPPPAMPPPVVEKQLHQGVSYGTDASTGVHAPANAQYPPSIVTQNTQRVQISRSYVDAVIGHNGDNISYIRQASETNISIRETRGVPGEVTVEIIGTASGILTAQQLIQNVITAAAPTQPQTLEPPANQQDYYGYGSGSGSGYDANSGTTTRFFYTFDRAAAQPPSSVPAADNVSGANPVQARNIDNIVELTP</sequence>
<name>A0AAN9ELU8_CROPI</name>
<dbReference type="PROSITE" id="PS50084">
    <property type="entry name" value="KH_TYPE_1"/>
    <property type="match status" value="3"/>
</dbReference>
<feature type="domain" description="K Homology" evidence="4">
    <location>
        <begin position="245"/>
        <end position="315"/>
    </location>
</feature>
<feature type="compositionally biased region" description="Basic and acidic residues" evidence="3">
    <location>
        <begin position="1"/>
        <end position="24"/>
    </location>
</feature>
<organism evidence="5 6">
    <name type="scientific">Crotalaria pallida</name>
    <name type="common">Smooth rattlebox</name>
    <name type="synonym">Crotalaria striata</name>
    <dbReference type="NCBI Taxonomy" id="3830"/>
    <lineage>
        <taxon>Eukaryota</taxon>
        <taxon>Viridiplantae</taxon>
        <taxon>Streptophyta</taxon>
        <taxon>Embryophyta</taxon>
        <taxon>Tracheophyta</taxon>
        <taxon>Spermatophyta</taxon>
        <taxon>Magnoliopsida</taxon>
        <taxon>eudicotyledons</taxon>
        <taxon>Gunneridae</taxon>
        <taxon>Pentapetalae</taxon>
        <taxon>rosids</taxon>
        <taxon>fabids</taxon>
        <taxon>Fabales</taxon>
        <taxon>Fabaceae</taxon>
        <taxon>Papilionoideae</taxon>
        <taxon>50 kb inversion clade</taxon>
        <taxon>genistoids sensu lato</taxon>
        <taxon>core genistoids</taxon>
        <taxon>Crotalarieae</taxon>
        <taxon>Crotalaria</taxon>
    </lineage>
</organism>
<gene>
    <name evidence="5" type="ORF">RIF29_24243</name>
</gene>
<dbReference type="InterPro" id="IPR004087">
    <property type="entry name" value="KH_dom"/>
</dbReference>
<dbReference type="InterPro" id="IPR036612">
    <property type="entry name" value="KH_dom_type_1_sf"/>
</dbReference>
<proteinExistence type="predicted"/>
<comment type="caution">
    <text evidence="5">The sequence shown here is derived from an EMBL/GenBank/DDBJ whole genome shotgun (WGS) entry which is preliminary data.</text>
</comment>
<reference evidence="5 6" key="1">
    <citation type="submission" date="2024-01" db="EMBL/GenBank/DDBJ databases">
        <title>The genomes of 5 underutilized Papilionoideae crops provide insights into root nodulation and disease resistanc.</title>
        <authorList>
            <person name="Yuan L."/>
        </authorList>
    </citation>
    <scope>NUCLEOTIDE SEQUENCE [LARGE SCALE GENOMIC DNA]</scope>
    <source>
        <strain evidence="5">ZHUSHIDOU_FW_LH</strain>
        <tissue evidence="5">Leaf</tissue>
    </source>
</reference>
<keyword evidence="2" id="KW-0694">RNA-binding</keyword>